<evidence type="ECO:0000256" key="2">
    <source>
        <dbReference type="SAM" id="SignalP"/>
    </source>
</evidence>
<protein>
    <submittedName>
        <fullName evidence="3">Uncharacterized protein DUF4843</fullName>
    </submittedName>
</protein>
<sequence length="274" mass="30658">MKRLICYCALALIIASGCKKAPYLTYSDIARIQMADTITKSATFVFEPKTVLRDTVYIDVNTIGGITPFDRPVKFVQVPEFSVTYTRDPLTNKIIDSVVTELPFKAIPGTHYVGFDDKAVENIMVVKANEATAKIPVILLRDTSLANNSYRLHIQLVANDHFGLGEKIAKEKTIVFSDRLERFDSWRTDNYLSPAFSTFGKYSVGKHQFMIDVLRQNIDDAWYKAANSEGALRQYVIVLKQALTDFNNNADNIASGKAPIRETSSPTSPIISFP</sequence>
<reference evidence="3 4" key="1">
    <citation type="submission" date="2018-06" db="EMBL/GenBank/DDBJ databases">
        <title>Genomic Encyclopedia of Archaeal and Bacterial Type Strains, Phase II (KMG-II): from individual species to whole genera.</title>
        <authorList>
            <person name="Goeker M."/>
        </authorList>
    </citation>
    <scope>NUCLEOTIDE SEQUENCE [LARGE SCALE GENOMIC DNA]</scope>
    <source>
        <strain evidence="3 4">DSM 23857</strain>
    </source>
</reference>
<dbReference type="RefSeq" id="WP_111596759.1">
    <property type="nucleotide sequence ID" value="NZ_QLLL01000002.1"/>
</dbReference>
<keyword evidence="4" id="KW-1185">Reference proteome</keyword>
<dbReference type="Pfam" id="PF16132">
    <property type="entry name" value="DUF4843"/>
    <property type="match status" value="1"/>
</dbReference>
<feature type="signal peptide" evidence="2">
    <location>
        <begin position="1"/>
        <end position="21"/>
    </location>
</feature>
<name>A0A327R421_9BACT</name>
<organism evidence="3 4">
    <name type="scientific">Chitinophaga skermanii</name>
    <dbReference type="NCBI Taxonomy" id="331697"/>
    <lineage>
        <taxon>Bacteria</taxon>
        <taxon>Pseudomonadati</taxon>
        <taxon>Bacteroidota</taxon>
        <taxon>Chitinophagia</taxon>
        <taxon>Chitinophagales</taxon>
        <taxon>Chitinophagaceae</taxon>
        <taxon>Chitinophaga</taxon>
    </lineage>
</organism>
<dbReference type="PROSITE" id="PS51257">
    <property type="entry name" value="PROKAR_LIPOPROTEIN"/>
    <property type="match status" value="1"/>
</dbReference>
<dbReference type="InterPro" id="IPR032299">
    <property type="entry name" value="DUF4843"/>
</dbReference>
<dbReference type="EMBL" id="QLLL01000002">
    <property type="protein sequence ID" value="RAJ08627.1"/>
    <property type="molecule type" value="Genomic_DNA"/>
</dbReference>
<dbReference type="AlphaFoldDB" id="A0A327R421"/>
<dbReference type="OrthoDB" id="1092914at2"/>
<evidence type="ECO:0000313" key="4">
    <source>
        <dbReference type="Proteomes" id="UP000249547"/>
    </source>
</evidence>
<evidence type="ECO:0000313" key="3">
    <source>
        <dbReference type="EMBL" id="RAJ08627.1"/>
    </source>
</evidence>
<comment type="caution">
    <text evidence="3">The sequence shown here is derived from an EMBL/GenBank/DDBJ whole genome shotgun (WGS) entry which is preliminary data.</text>
</comment>
<keyword evidence="2" id="KW-0732">Signal</keyword>
<evidence type="ECO:0000256" key="1">
    <source>
        <dbReference type="SAM" id="MobiDB-lite"/>
    </source>
</evidence>
<feature type="region of interest" description="Disordered" evidence="1">
    <location>
        <begin position="255"/>
        <end position="274"/>
    </location>
</feature>
<proteinExistence type="predicted"/>
<dbReference type="Proteomes" id="UP000249547">
    <property type="component" value="Unassembled WGS sequence"/>
</dbReference>
<gene>
    <name evidence="3" type="ORF">LX64_01281</name>
</gene>
<feature type="compositionally biased region" description="Low complexity" evidence="1">
    <location>
        <begin position="263"/>
        <end position="274"/>
    </location>
</feature>
<feature type="chain" id="PRO_5016408003" evidence="2">
    <location>
        <begin position="22"/>
        <end position="274"/>
    </location>
</feature>
<accession>A0A327R421</accession>